<dbReference type="GO" id="GO:0015012">
    <property type="term" value="P:heparan sulfate proteoglycan biosynthetic process"/>
    <property type="evidence" value="ECO:0007669"/>
    <property type="project" value="UniProtKB-ARBA"/>
</dbReference>
<comment type="similarity">
    <text evidence="5">Belongs to the glycosyltransferase 47 family.</text>
</comment>
<dbReference type="GO" id="GO:0015020">
    <property type="term" value="F:glucuronosyltransferase activity"/>
    <property type="evidence" value="ECO:0007669"/>
    <property type="project" value="UniProtKB-ARBA"/>
</dbReference>
<feature type="domain" description="Exostosin GT47" evidence="21">
    <location>
        <begin position="84"/>
        <end position="355"/>
    </location>
</feature>
<keyword evidence="11" id="KW-0256">Endoplasmic reticulum</keyword>
<keyword evidence="13 20" id="KW-1133">Transmembrane helix</keyword>
<evidence type="ECO:0000256" key="9">
    <source>
        <dbReference type="ARBA" id="ARBA00022692"/>
    </source>
</evidence>
<keyword evidence="17" id="KW-0325">Glycoprotein</keyword>
<dbReference type="GO" id="GO:0046872">
    <property type="term" value="F:metal ion binding"/>
    <property type="evidence" value="ECO:0007669"/>
    <property type="project" value="UniProtKB-KW"/>
</dbReference>
<keyword evidence="8" id="KW-0808">Transferase</keyword>
<evidence type="ECO:0000256" key="17">
    <source>
        <dbReference type="ARBA" id="ARBA00023180"/>
    </source>
</evidence>
<dbReference type="Proteomes" id="UP001249851">
    <property type="component" value="Unassembled WGS sequence"/>
</dbReference>
<comment type="cofactor">
    <cofactor evidence="1">
        <name>Mn(2+)</name>
        <dbReference type="ChEBI" id="CHEBI:29035"/>
    </cofactor>
</comment>
<evidence type="ECO:0000256" key="19">
    <source>
        <dbReference type="ARBA" id="ARBA00069568"/>
    </source>
</evidence>
<gene>
    <name evidence="23" type="ORF">P5673_002117</name>
</gene>
<dbReference type="EC" id="2.4.1.224" evidence="6"/>
<reference evidence="23" key="1">
    <citation type="journal article" date="2023" name="G3 (Bethesda)">
        <title>Whole genome assembly and annotation of the endangered Caribbean coral Acropora cervicornis.</title>
        <authorList>
            <person name="Selwyn J.D."/>
            <person name="Vollmer S.V."/>
        </authorList>
    </citation>
    <scope>NUCLEOTIDE SEQUENCE</scope>
    <source>
        <strain evidence="23">K2</strain>
    </source>
</reference>
<dbReference type="PANTHER" id="PTHR48261:SF5">
    <property type="entry name" value="EXOSTOSIN GLYCOSYLTRANSFERASE 2"/>
    <property type="match status" value="1"/>
</dbReference>
<evidence type="ECO:0000256" key="5">
    <source>
        <dbReference type="ARBA" id="ARBA00010271"/>
    </source>
</evidence>
<evidence type="ECO:0000256" key="7">
    <source>
        <dbReference type="ARBA" id="ARBA00022676"/>
    </source>
</evidence>
<dbReference type="InterPro" id="IPR040911">
    <property type="entry name" value="Exostosin_GT47"/>
</dbReference>
<reference evidence="23" key="2">
    <citation type="journal article" date="2023" name="Science">
        <title>Genomic signatures of disease resistance in endangered staghorn corals.</title>
        <authorList>
            <person name="Vollmer S.V."/>
            <person name="Selwyn J.D."/>
            <person name="Despard B.A."/>
            <person name="Roesel C.L."/>
        </authorList>
    </citation>
    <scope>NUCLEOTIDE SEQUENCE</scope>
    <source>
        <strain evidence="23">K2</strain>
    </source>
</reference>
<keyword evidence="16" id="KW-1015">Disulfide bond</keyword>
<evidence type="ECO:0000256" key="14">
    <source>
        <dbReference type="ARBA" id="ARBA00023034"/>
    </source>
</evidence>
<keyword evidence="18" id="KW-0464">Manganese</keyword>
<feature type="transmembrane region" description="Helical" evidence="20">
    <location>
        <begin position="7"/>
        <end position="30"/>
    </location>
</feature>
<dbReference type="InterPro" id="IPR015338">
    <property type="entry name" value="GT64_dom"/>
</dbReference>
<dbReference type="InterPro" id="IPR029044">
    <property type="entry name" value="Nucleotide-diphossugar_trans"/>
</dbReference>
<comment type="pathway">
    <text evidence="4">Protein modification; protein glycosylation.</text>
</comment>
<keyword evidence="15 20" id="KW-0472">Membrane</keyword>
<evidence type="ECO:0000256" key="8">
    <source>
        <dbReference type="ARBA" id="ARBA00022679"/>
    </source>
</evidence>
<evidence type="ECO:0000256" key="4">
    <source>
        <dbReference type="ARBA" id="ARBA00004922"/>
    </source>
</evidence>
<keyword evidence="9 20" id="KW-0812">Transmembrane</keyword>
<dbReference type="GO" id="GO:0050508">
    <property type="term" value="F:glucuronosyl-N-acetylglucosaminyl-proteoglycan 4-alpha-N-acetylglucosaminyltransferase activity"/>
    <property type="evidence" value="ECO:0007669"/>
    <property type="project" value="UniProtKB-EC"/>
</dbReference>
<evidence type="ECO:0000256" key="1">
    <source>
        <dbReference type="ARBA" id="ARBA00001936"/>
    </source>
</evidence>
<accession>A0AAD9R4P2</accession>
<evidence type="ECO:0000259" key="22">
    <source>
        <dbReference type="Pfam" id="PF09258"/>
    </source>
</evidence>
<dbReference type="Gene3D" id="3.90.550.10">
    <property type="entry name" value="Spore Coat Polysaccharide Biosynthesis Protein SpsA, Chain A"/>
    <property type="match status" value="1"/>
</dbReference>
<evidence type="ECO:0000256" key="16">
    <source>
        <dbReference type="ARBA" id="ARBA00023157"/>
    </source>
</evidence>
<evidence type="ECO:0000256" key="2">
    <source>
        <dbReference type="ARBA" id="ARBA00004323"/>
    </source>
</evidence>
<proteinExistence type="inferred from homology"/>
<comment type="caution">
    <text evidence="23">The sequence shown here is derived from an EMBL/GenBank/DDBJ whole genome shotgun (WGS) entry which is preliminary data.</text>
</comment>
<sequence length="701" mass="80686">MRMQTKTVFLVGLVFSCAVIFVGLELWSILSSSNEELSNSPLDSDLAEIRVQFKAPLPKKRDLNCRMHSCFDIFRCTVNENQLISVYVHSNNRFVDDGGQVLNKELSQEFYDLISAIVESQYYTADMRKACIVIPLIDILNQSGQYLKGIARILANLPSWKDGGRNHLLFNMLPGGPPDYNSSLDVPIDKAILAGGSFATWSYRSGFDVSIPVYNALTIKNIHHPLKRSSEWLFISTQANMKSAFMMQLEDIEKEHFGFLVLNRCPDDPHHIHKRCKGKTTYHYPDILQHATFCLVIRGVRLGQSTLMDALMMGCIPVIVSDDYILPFTDVLDWKRAAVRIVESEIHRIPAVLKEISASEIMDMRTQGRWFWNKYFSSMGKIALTTLRILNDRVYRHTAWKYEDWNAPFLTTKGTETASLLPPLFFPLRPYQNQGFTAVVLCYDRVDTMFKVITKISDTPSLTKIVVVWNNVNKAPPSGKYTAAKWPKLSKPVKVVRTKENKLSNRFFPYNEVDTEAILAIDDDILMLTPDELEFGFQAWREFPDRLVGFPGRVHTNQNSSSRFKYESEWTNNVSMVLTGCAFHHKYFSHLFTYMMPSYIRDWVDKHMNCEDIAMNFMVTNYTGKAPIKVTPRKRFRCPECVTESLWADPSHFVERSECLNEFVRAYGHMPLETVEFRADPLLFGEKMADRVKLYRHIGSI</sequence>
<dbReference type="Pfam" id="PF09258">
    <property type="entry name" value="Glyco_transf_64"/>
    <property type="match status" value="1"/>
</dbReference>
<dbReference type="SUPFAM" id="SSF53448">
    <property type="entry name" value="Nucleotide-diphospho-sugar transferases"/>
    <property type="match status" value="1"/>
</dbReference>
<keyword evidence="24" id="KW-1185">Reference proteome</keyword>
<keyword evidence="7" id="KW-0328">Glycosyltransferase</keyword>
<feature type="domain" description="Glycosyl transferase 64" evidence="22">
    <location>
        <begin position="436"/>
        <end position="684"/>
    </location>
</feature>
<evidence type="ECO:0000256" key="18">
    <source>
        <dbReference type="ARBA" id="ARBA00023211"/>
    </source>
</evidence>
<evidence type="ECO:0000313" key="24">
    <source>
        <dbReference type="Proteomes" id="UP001249851"/>
    </source>
</evidence>
<evidence type="ECO:0000256" key="3">
    <source>
        <dbReference type="ARBA" id="ARBA00004648"/>
    </source>
</evidence>
<evidence type="ECO:0000256" key="20">
    <source>
        <dbReference type="SAM" id="Phobius"/>
    </source>
</evidence>
<evidence type="ECO:0000256" key="13">
    <source>
        <dbReference type="ARBA" id="ARBA00022989"/>
    </source>
</evidence>
<evidence type="ECO:0000313" key="23">
    <source>
        <dbReference type="EMBL" id="KAK2573082.1"/>
    </source>
</evidence>
<dbReference type="GO" id="GO:0000139">
    <property type="term" value="C:Golgi membrane"/>
    <property type="evidence" value="ECO:0007669"/>
    <property type="project" value="UniProtKB-SubCell"/>
</dbReference>
<protein>
    <recommendedName>
        <fullName evidence="19">Exostosin-2</fullName>
        <ecNumber evidence="6">2.4.1.224</ecNumber>
    </recommendedName>
</protein>
<keyword evidence="14" id="KW-0333">Golgi apparatus</keyword>
<comment type="subcellular location">
    <subcellularLocation>
        <location evidence="3">Endoplasmic reticulum membrane</location>
        <topology evidence="3">Single-pass type II membrane protein</topology>
    </subcellularLocation>
    <subcellularLocation>
        <location evidence="2">Golgi apparatus membrane</location>
        <topology evidence="2">Single-pass type II membrane protein</topology>
    </subcellularLocation>
</comment>
<keyword evidence="10" id="KW-0479">Metal-binding</keyword>
<dbReference type="Pfam" id="PF03016">
    <property type="entry name" value="Exostosin_GT47"/>
    <property type="match status" value="1"/>
</dbReference>
<evidence type="ECO:0000256" key="6">
    <source>
        <dbReference type="ARBA" id="ARBA00012194"/>
    </source>
</evidence>
<dbReference type="PROSITE" id="PS51257">
    <property type="entry name" value="PROKAR_LIPOPROTEIN"/>
    <property type="match status" value="1"/>
</dbReference>
<evidence type="ECO:0000259" key="21">
    <source>
        <dbReference type="Pfam" id="PF03016"/>
    </source>
</evidence>
<dbReference type="InterPro" id="IPR004263">
    <property type="entry name" value="Exostosin"/>
</dbReference>
<evidence type="ECO:0000256" key="11">
    <source>
        <dbReference type="ARBA" id="ARBA00022824"/>
    </source>
</evidence>
<dbReference type="EMBL" id="JARQWQ010000003">
    <property type="protein sequence ID" value="KAK2573082.1"/>
    <property type="molecule type" value="Genomic_DNA"/>
</dbReference>
<organism evidence="23 24">
    <name type="scientific">Acropora cervicornis</name>
    <name type="common">Staghorn coral</name>
    <dbReference type="NCBI Taxonomy" id="6130"/>
    <lineage>
        <taxon>Eukaryota</taxon>
        <taxon>Metazoa</taxon>
        <taxon>Cnidaria</taxon>
        <taxon>Anthozoa</taxon>
        <taxon>Hexacorallia</taxon>
        <taxon>Scleractinia</taxon>
        <taxon>Astrocoeniina</taxon>
        <taxon>Acroporidae</taxon>
        <taxon>Acropora</taxon>
    </lineage>
</organism>
<dbReference type="GO" id="GO:0005789">
    <property type="term" value="C:endoplasmic reticulum membrane"/>
    <property type="evidence" value="ECO:0007669"/>
    <property type="project" value="UniProtKB-SubCell"/>
</dbReference>
<dbReference type="AlphaFoldDB" id="A0AAD9R4P2"/>
<dbReference type="PANTHER" id="PTHR48261">
    <property type="entry name" value="ACETYLGLUCOSAMINYLTRANSFERASE"/>
    <property type="match status" value="1"/>
</dbReference>
<name>A0AAD9R4P2_ACRCE</name>
<evidence type="ECO:0000256" key="10">
    <source>
        <dbReference type="ARBA" id="ARBA00022723"/>
    </source>
</evidence>
<dbReference type="FunFam" id="3.90.550.10:FF:000035">
    <property type="entry name" value="Putative Exostosin-2"/>
    <property type="match status" value="1"/>
</dbReference>
<evidence type="ECO:0000256" key="12">
    <source>
        <dbReference type="ARBA" id="ARBA00022968"/>
    </source>
</evidence>
<evidence type="ECO:0000256" key="15">
    <source>
        <dbReference type="ARBA" id="ARBA00023136"/>
    </source>
</evidence>
<keyword evidence="12" id="KW-0735">Signal-anchor</keyword>